<dbReference type="Proteomes" id="UP000037751">
    <property type="component" value="Unassembled WGS sequence"/>
</dbReference>
<dbReference type="OrthoDB" id="249612at2759"/>
<dbReference type="Pfam" id="PF10191">
    <property type="entry name" value="COG7"/>
    <property type="match status" value="1"/>
</dbReference>
<keyword evidence="10" id="KW-1185">Reference proteome</keyword>
<accession>A0A0M8MYB3</accession>
<evidence type="ECO:0000256" key="4">
    <source>
        <dbReference type="ARBA" id="ARBA00022448"/>
    </source>
</evidence>
<gene>
    <name evidence="9" type="ORF">Malapachy_3304</name>
</gene>
<evidence type="ECO:0000256" key="5">
    <source>
        <dbReference type="ARBA" id="ARBA00022927"/>
    </source>
</evidence>
<keyword evidence="6" id="KW-0333">Golgi apparatus</keyword>
<dbReference type="GO" id="GO:0007030">
    <property type="term" value="P:Golgi organization"/>
    <property type="evidence" value="ECO:0007669"/>
    <property type="project" value="TreeGrafter"/>
</dbReference>
<comment type="subcellular location">
    <subcellularLocation>
        <location evidence="1">Golgi apparatus membrane</location>
        <topology evidence="1">Peripheral membrane protein</topology>
    </subcellularLocation>
</comment>
<evidence type="ECO:0000256" key="3">
    <source>
        <dbReference type="ARBA" id="ARBA00020984"/>
    </source>
</evidence>
<evidence type="ECO:0000313" key="9">
    <source>
        <dbReference type="EMBL" id="KOS16001.1"/>
    </source>
</evidence>
<keyword evidence="4" id="KW-0813">Transport</keyword>
<evidence type="ECO:0000256" key="1">
    <source>
        <dbReference type="ARBA" id="ARBA00004395"/>
    </source>
</evidence>
<proteinExistence type="inferred from homology"/>
<dbReference type="STRING" id="77020.A0A0M8MYB3"/>
<protein>
    <recommendedName>
        <fullName evidence="3">Conserved oligomeric Golgi complex subunit 7</fullName>
    </recommendedName>
    <alternativeName>
        <fullName evidence="8">Component of oligomeric Golgi complex 7</fullName>
    </alternativeName>
</protein>
<keyword evidence="7" id="KW-0472">Membrane</keyword>
<evidence type="ECO:0000256" key="6">
    <source>
        <dbReference type="ARBA" id="ARBA00023034"/>
    </source>
</evidence>
<sequence length="795" mass="87124">MTEAQRVKALLESLPSVSAPIDRVAWLNNALATQVTHTETGDSSPSLALAHLQTLQEDVIAATTQVSTQINSLIQAATAAVPKATQQSARVTEEVTSLQAEMHALQLTYHELCVPANPDKVAVSTALAHVYDLAQVKARMQRTRDMLQAIDSWPLFEADIQSYVRDAEYEHAAQRLVDATQSLSHFDANDPHVATQQSLIAKLVQQLVDAASPALADAITARDMDRICSMAQVCDLVHEEERVRTIYFQTRAASVLSAWNDRLSSLDTLEAISHLCTHITELLTEETSVYAPALLGGAPYAAELLTYIWHHLEPAWPPYLQQRDTALPDVVNAMQRIRTAATTWTTQLKGSLSTPRLRLDASRDWRDAILLAFVPYQTQYGSLEHACLQRAWADTQSALAARVDRIWVDTLAKDEAPWSNCATQLLTCLHDQVALAEHVQADALHRMYALTNGDGLPAVASGLSEALYPALNRRLASILDTLRTRYRQHAHTSAPPPADILASDDMEERHDWQLVRAAAPLLGVAKAVETVPLGAARIVTSHTRADDVLLGPSALLTQLECDMDNDLVLQAAQRLLLEFILTAFRQHLEAYGSHGAWSAPPAAVETRVRVPSFSRSPTEGMVHLGEALLNLPRLLEALIEHELSHFAYHVDMLPYAHDDEGATTRSARKSTPRSFSFHDLTQTPAAAAESTTSTTLSSSLDQVLSLWLRSLTRTLLVSFEQDTLPMIVRTPGYDRAQLAADVEYLGTMASALTASSPLLREWAEVLQMSADEAAALPTGSLLRASAAFQAVWPSM</sequence>
<dbReference type="VEuPathDB" id="FungiDB:Malapachy_3304"/>
<evidence type="ECO:0000313" key="10">
    <source>
        <dbReference type="Proteomes" id="UP000037751"/>
    </source>
</evidence>
<keyword evidence="5" id="KW-0653">Protein transport</keyword>
<dbReference type="GO" id="GO:0000139">
    <property type="term" value="C:Golgi membrane"/>
    <property type="evidence" value="ECO:0007669"/>
    <property type="project" value="UniProtKB-SubCell"/>
</dbReference>
<dbReference type="AlphaFoldDB" id="A0A0M8MYB3"/>
<evidence type="ECO:0000256" key="2">
    <source>
        <dbReference type="ARBA" id="ARBA00005831"/>
    </source>
</evidence>
<comment type="similarity">
    <text evidence="2">Belongs to the COG7 family.</text>
</comment>
<organism evidence="9 10">
    <name type="scientific">Malassezia pachydermatis</name>
    <dbReference type="NCBI Taxonomy" id="77020"/>
    <lineage>
        <taxon>Eukaryota</taxon>
        <taxon>Fungi</taxon>
        <taxon>Dikarya</taxon>
        <taxon>Basidiomycota</taxon>
        <taxon>Ustilaginomycotina</taxon>
        <taxon>Malasseziomycetes</taxon>
        <taxon>Malasseziales</taxon>
        <taxon>Malasseziaceae</taxon>
        <taxon>Malassezia</taxon>
    </lineage>
</organism>
<name>A0A0M8MYB3_9BASI</name>
<dbReference type="PANTHER" id="PTHR21443">
    <property type="entry name" value="CONSERVED OLIGOMERIC GOLGI COMPLEX COMPONENT 7"/>
    <property type="match status" value="1"/>
</dbReference>
<dbReference type="RefSeq" id="XP_017993633.1">
    <property type="nucleotide sequence ID" value="XM_018137777.1"/>
</dbReference>
<dbReference type="InterPro" id="IPR019335">
    <property type="entry name" value="COG7"/>
</dbReference>
<dbReference type="EMBL" id="LGAV01000001">
    <property type="protein sequence ID" value="KOS16001.1"/>
    <property type="molecule type" value="Genomic_DNA"/>
</dbReference>
<dbReference type="GO" id="GO:0017119">
    <property type="term" value="C:Golgi transport complex"/>
    <property type="evidence" value="ECO:0007669"/>
    <property type="project" value="InterPro"/>
</dbReference>
<dbReference type="GO" id="GO:0006886">
    <property type="term" value="P:intracellular protein transport"/>
    <property type="evidence" value="ECO:0007669"/>
    <property type="project" value="InterPro"/>
</dbReference>
<reference evidence="9 10" key="1">
    <citation type="submission" date="2015-07" db="EMBL/GenBank/DDBJ databases">
        <title>Draft Genome Sequence of Malassezia furfur CBS1878 and Malassezia pachydermatis CBS1879.</title>
        <authorList>
            <person name="Triana S."/>
            <person name="Ohm R."/>
            <person name="Gonzalez A."/>
            <person name="DeCock H."/>
            <person name="Restrepo S."/>
            <person name="Celis A."/>
        </authorList>
    </citation>
    <scope>NUCLEOTIDE SEQUENCE [LARGE SCALE GENOMIC DNA]</scope>
    <source>
        <strain evidence="9 10">CBS 1879</strain>
    </source>
</reference>
<evidence type="ECO:0000256" key="8">
    <source>
        <dbReference type="ARBA" id="ARBA00031345"/>
    </source>
</evidence>
<evidence type="ECO:0000256" key="7">
    <source>
        <dbReference type="ARBA" id="ARBA00023136"/>
    </source>
</evidence>
<dbReference type="GO" id="GO:0006890">
    <property type="term" value="P:retrograde vesicle-mediated transport, Golgi to endoplasmic reticulum"/>
    <property type="evidence" value="ECO:0007669"/>
    <property type="project" value="TreeGrafter"/>
</dbReference>
<comment type="caution">
    <text evidence="9">The sequence shown here is derived from an EMBL/GenBank/DDBJ whole genome shotgun (WGS) entry which is preliminary data.</text>
</comment>
<dbReference type="GeneID" id="28729653"/>
<dbReference type="PANTHER" id="PTHR21443:SF0">
    <property type="entry name" value="CONSERVED OLIGOMERIC GOLGI COMPLEX SUBUNIT 7"/>
    <property type="match status" value="1"/>
</dbReference>